<protein>
    <submittedName>
        <fullName evidence="3">Uncharacterized protein</fullName>
    </submittedName>
</protein>
<dbReference type="Proteomes" id="UP000285523">
    <property type="component" value="Unassembled WGS sequence"/>
</dbReference>
<dbReference type="OrthoDB" id="7366709at2"/>
<name>A0A418V168_RHOPL</name>
<evidence type="ECO:0000256" key="2">
    <source>
        <dbReference type="SAM" id="SignalP"/>
    </source>
</evidence>
<feature type="region of interest" description="Disordered" evidence="1">
    <location>
        <begin position="51"/>
        <end position="85"/>
    </location>
</feature>
<dbReference type="AlphaFoldDB" id="A0A418V168"/>
<keyword evidence="2" id="KW-0732">Signal</keyword>
<gene>
    <name evidence="3" type="ORF">D4Q52_19815</name>
</gene>
<evidence type="ECO:0000256" key="1">
    <source>
        <dbReference type="SAM" id="MobiDB-lite"/>
    </source>
</evidence>
<evidence type="ECO:0000313" key="3">
    <source>
        <dbReference type="EMBL" id="RJF69603.1"/>
    </source>
</evidence>
<feature type="signal peptide" evidence="2">
    <location>
        <begin position="1"/>
        <end position="25"/>
    </location>
</feature>
<comment type="caution">
    <text evidence="3">The sequence shown here is derived from an EMBL/GenBank/DDBJ whole genome shotgun (WGS) entry which is preliminary data.</text>
</comment>
<sequence>MESQMLKAAVILSIFAVATATQANAQYGYGSNSRSHTISPYVNSHGTYVQGSHATNPNNTQMDNYTTRGNVNPYTGQMGTRTPRY</sequence>
<feature type="chain" id="PRO_5019051974" evidence="2">
    <location>
        <begin position="26"/>
        <end position="85"/>
    </location>
</feature>
<organism evidence="3 4">
    <name type="scientific">Rhodopseudomonas palustris</name>
    <dbReference type="NCBI Taxonomy" id="1076"/>
    <lineage>
        <taxon>Bacteria</taxon>
        <taxon>Pseudomonadati</taxon>
        <taxon>Pseudomonadota</taxon>
        <taxon>Alphaproteobacteria</taxon>
        <taxon>Hyphomicrobiales</taxon>
        <taxon>Nitrobacteraceae</taxon>
        <taxon>Rhodopseudomonas</taxon>
    </lineage>
</organism>
<reference evidence="3 4" key="1">
    <citation type="submission" date="2018-09" db="EMBL/GenBank/DDBJ databases">
        <title>Draft genome sequence of Rhodopseudomonas palustris 2.1.18.</title>
        <authorList>
            <person name="Robertson S.L."/>
            <person name="Meyer T.E."/>
            <person name="Kyndt J.A."/>
        </authorList>
    </citation>
    <scope>NUCLEOTIDE SEQUENCE [LARGE SCALE GENOMIC DNA]</scope>
    <source>
        <strain evidence="3 4">2.1.18</strain>
    </source>
</reference>
<proteinExistence type="predicted"/>
<evidence type="ECO:0000313" key="4">
    <source>
        <dbReference type="Proteomes" id="UP000285523"/>
    </source>
</evidence>
<accession>A0A418V168</accession>
<dbReference type="EMBL" id="QYYD01000022">
    <property type="protein sequence ID" value="RJF69603.1"/>
    <property type="molecule type" value="Genomic_DNA"/>
</dbReference>